<sequence>MSYQKTVPRSLNYITVMENNCSSPLSIYPPSECSYLEPDTNESFRKIKSHNFKHNLTTPQSSPVVDYCQIDLNCTYALKAIDHLLYHDKIKYRDKDSILKSGSPEDVESCMNFDQSENFSISSFNRERKNKMSTNKKVFRRLFSRKAESTN</sequence>
<evidence type="ECO:0000313" key="1">
    <source>
        <dbReference type="EMBL" id="AFJ24751.1"/>
    </source>
</evidence>
<dbReference type="AlphaFoldDB" id="I1ZI97"/>
<reference evidence="1" key="1">
    <citation type="journal article" date="2012" name="Genes Dev.">
        <title>A molecular wound response program associated with regeneration initiation in planarians.</title>
        <authorList>
            <person name="Wenemoser D."/>
            <person name="Lapan S.W."/>
            <person name="Wilkinson A.W."/>
            <person name="Bell G.W."/>
            <person name="Reddien P.W."/>
        </authorList>
    </citation>
    <scope>NUCLEOTIDE SEQUENCE</scope>
</reference>
<protein>
    <submittedName>
        <fullName evidence="1">Uncharacterized protein</fullName>
    </submittedName>
</protein>
<dbReference type="EMBL" id="JX010508">
    <property type="protein sequence ID" value="AFJ24751.1"/>
    <property type="molecule type" value="mRNA"/>
</dbReference>
<organism evidence="1">
    <name type="scientific">Schmidtea mediterranea</name>
    <name type="common">Freshwater planarian flatworm</name>
    <dbReference type="NCBI Taxonomy" id="79327"/>
    <lineage>
        <taxon>Eukaryota</taxon>
        <taxon>Metazoa</taxon>
        <taxon>Spiralia</taxon>
        <taxon>Lophotrochozoa</taxon>
        <taxon>Platyhelminthes</taxon>
        <taxon>Rhabditophora</taxon>
        <taxon>Seriata</taxon>
        <taxon>Tricladida</taxon>
        <taxon>Continenticola</taxon>
        <taxon>Geoplanoidea</taxon>
        <taxon>Dugesiidae</taxon>
        <taxon>Schmidtea</taxon>
    </lineage>
</organism>
<accession>I1ZI97</accession>
<proteinExistence type="evidence at transcript level"/>
<name>I1ZI97_SCHMD</name>